<dbReference type="InterPro" id="IPR013783">
    <property type="entry name" value="Ig-like_fold"/>
</dbReference>
<feature type="domain" description="Ig-like" evidence="11">
    <location>
        <begin position="660"/>
        <end position="787"/>
    </location>
</feature>
<dbReference type="SMART" id="SM00406">
    <property type="entry name" value="IGv"/>
    <property type="match status" value="5"/>
</dbReference>
<dbReference type="Pfam" id="PF07686">
    <property type="entry name" value="V-set"/>
    <property type="match status" value="4"/>
</dbReference>
<evidence type="ECO:0000256" key="6">
    <source>
        <dbReference type="ARBA" id="ARBA00023136"/>
    </source>
</evidence>
<feature type="domain" description="Ig-like" evidence="11">
    <location>
        <begin position="42"/>
        <end position="145"/>
    </location>
</feature>
<reference evidence="12" key="2">
    <citation type="submission" date="2025-09" db="UniProtKB">
        <authorList>
            <consortium name="Ensembl"/>
        </authorList>
    </citation>
    <scope>IDENTIFICATION</scope>
</reference>
<dbReference type="Gene3D" id="2.60.40.10">
    <property type="entry name" value="Immunoglobulins"/>
    <property type="match status" value="7"/>
</dbReference>
<feature type="signal peptide" evidence="10">
    <location>
        <begin position="1"/>
        <end position="26"/>
    </location>
</feature>
<dbReference type="InterPro" id="IPR007110">
    <property type="entry name" value="Ig-like_dom"/>
</dbReference>
<feature type="domain" description="Ig-like" evidence="11">
    <location>
        <begin position="540"/>
        <end position="656"/>
    </location>
</feature>
<dbReference type="GeneTree" id="ENSGT00940000155177"/>
<dbReference type="FunFam" id="2.60.40.10:FF:000491">
    <property type="entry name" value="Immunoglobulin superfamily, member 3"/>
    <property type="match status" value="1"/>
</dbReference>
<keyword evidence="3 10" id="KW-0732">Signal</keyword>
<feature type="chain" id="PRO_5018762081" evidence="10">
    <location>
        <begin position="27"/>
        <end position="990"/>
    </location>
</feature>
<organism evidence="12 13">
    <name type="scientific">Labrus bergylta</name>
    <name type="common">ballan wrasse</name>
    <dbReference type="NCBI Taxonomy" id="56723"/>
    <lineage>
        <taxon>Eukaryota</taxon>
        <taxon>Metazoa</taxon>
        <taxon>Chordata</taxon>
        <taxon>Craniata</taxon>
        <taxon>Vertebrata</taxon>
        <taxon>Euteleostomi</taxon>
        <taxon>Actinopterygii</taxon>
        <taxon>Neopterygii</taxon>
        <taxon>Teleostei</taxon>
        <taxon>Neoteleostei</taxon>
        <taxon>Acanthomorphata</taxon>
        <taxon>Eupercaria</taxon>
        <taxon>Labriformes</taxon>
        <taxon>Labridae</taxon>
        <taxon>Labrus</taxon>
    </lineage>
</organism>
<keyword evidence="2 9" id="KW-0812">Transmembrane</keyword>
<feature type="domain" description="Ig-like" evidence="11">
    <location>
        <begin position="294"/>
        <end position="390"/>
    </location>
</feature>
<keyword evidence="13" id="KW-1185">Reference proteome</keyword>
<keyword evidence="6 9" id="KW-0472">Membrane</keyword>
<evidence type="ECO:0000313" key="12">
    <source>
        <dbReference type="Ensembl" id="ENSLBEP00000030991.1"/>
    </source>
</evidence>
<keyword evidence="8" id="KW-0393">Immunoglobulin domain</keyword>
<sequence>MRRPLQSLLRANIFFYLGLFLHCGEARVNTEAPIGPLYRVVGSKLSISCNVSGFKNADTKKHFEFRVNKPGKPMSENIVSSSNPGFSYSSYKRRLEERLITLTHVSPNSVLFEILSLQKSDEGDYECSVLNAEASYDGAYSASTSVKVIDNSLSVSSPASTSQSFNEGEAFTSTCQASSNTVQHTHLSLTWFLLRDGDDNARPIISVDRYFTLSPGQGFEGRHQAGLIRLDKIGGVMYRLSMGQLQLSDSGRVFCRAQEWIQDPDRSWYSITQKDAEETVLHVEAREVVPDTSPLLVRISLQPTALQVGQTLSINCNVNKQSSEESFFSVAWSRGGVELARVGPTGILSVGHEYSVREEELRVARISDRDFRLRLQPVRIEDQGEYICRAWPQKRGQDGALTQGAAQDSDPQRITISATESGLSLEMQNDTSVNEGDGLKLTCRVHGYKGQLSITWQHKPTATSSVAFTTVISLSQEGVVIEKPESQKMKATRPAADTFTLELDEVKPSDSGVYQCAVSEWENNRKTNSRSQTAMVTVVPAGSFVKVNLISRDNSVTIGENVILMCRIRGVRFPMTVTWSLQRDASIIDNILTVYADGAISWSADQHRYQLNVEKTGNGFTHKLLIRGASHREVGRYECSVSYNAHKIASNQLAVQVQNPVSSLALTSSPALTTSIDQDIEIRCSVTSEPSASTRYFVTWQHKQKAESKIILSSDQDAKVEFGLQVDPSQRQRISAKRSKGPSFELSIRQTQISDGGVYLCKVAEWLQDPLGDWYQLPSVSRPTNLTVMEPEHKLSVLKEDLELNMSVSQDFTIPCHITKQSSDQSGFQVTWFLQKETEMKPRPVFTSYRNSTLQDRLGNGKQLIYSHPLPNQFSLTVMKSEAEDSGRYFCEVEEWLPSLSQRWRKVATNKSGILTVNVYPEGDVKAFSEPASHLGACIGILVAVVICSLLVILLLVVKICRSKVSGEKKTGHSLWAEQHPLNTKPSADD</sequence>
<dbReference type="SMART" id="SM00408">
    <property type="entry name" value="IGc2"/>
    <property type="match status" value="5"/>
</dbReference>
<dbReference type="GO" id="GO:0016020">
    <property type="term" value="C:membrane"/>
    <property type="evidence" value="ECO:0007669"/>
    <property type="project" value="UniProtKB-SubCell"/>
</dbReference>
<dbReference type="InterPro" id="IPR051102">
    <property type="entry name" value="IgSF_V-set/TM_domain"/>
</dbReference>
<evidence type="ECO:0000256" key="8">
    <source>
        <dbReference type="ARBA" id="ARBA00023319"/>
    </source>
</evidence>
<proteinExistence type="predicted"/>
<feature type="domain" description="Ig-like" evidence="11">
    <location>
        <begin position="791"/>
        <end position="901"/>
    </location>
</feature>
<evidence type="ECO:0000256" key="4">
    <source>
        <dbReference type="ARBA" id="ARBA00022737"/>
    </source>
</evidence>
<dbReference type="PANTHER" id="PTHR12207:SF25">
    <property type="entry name" value="IMMUNOGLOBULIN SUPERFAMILY MEMBER 2"/>
    <property type="match status" value="1"/>
</dbReference>
<feature type="transmembrane region" description="Helical" evidence="9">
    <location>
        <begin position="934"/>
        <end position="958"/>
    </location>
</feature>
<dbReference type="InterPro" id="IPR013106">
    <property type="entry name" value="Ig_V-set"/>
</dbReference>
<evidence type="ECO:0000259" key="11">
    <source>
        <dbReference type="PROSITE" id="PS50835"/>
    </source>
</evidence>
<dbReference type="CDD" id="cd00099">
    <property type="entry name" value="IgV"/>
    <property type="match status" value="1"/>
</dbReference>
<dbReference type="Proteomes" id="UP000261660">
    <property type="component" value="Unplaced"/>
</dbReference>
<evidence type="ECO:0000256" key="2">
    <source>
        <dbReference type="ARBA" id="ARBA00022692"/>
    </source>
</evidence>
<dbReference type="Ensembl" id="ENSLBET00000032408.1">
    <property type="protein sequence ID" value="ENSLBEP00000030991.1"/>
    <property type="gene ID" value="ENSLBEG00000023410.1"/>
</dbReference>
<dbReference type="SUPFAM" id="SSF48726">
    <property type="entry name" value="Immunoglobulin"/>
    <property type="match status" value="7"/>
</dbReference>
<evidence type="ECO:0000256" key="9">
    <source>
        <dbReference type="SAM" id="Phobius"/>
    </source>
</evidence>
<keyword evidence="7" id="KW-1015">Disulfide bond</keyword>
<reference evidence="12" key="1">
    <citation type="submission" date="2025-08" db="UniProtKB">
        <authorList>
            <consortium name="Ensembl"/>
        </authorList>
    </citation>
    <scope>IDENTIFICATION</scope>
</reference>
<dbReference type="PROSITE" id="PS50835">
    <property type="entry name" value="IG_LIKE"/>
    <property type="match status" value="7"/>
</dbReference>
<keyword evidence="4" id="KW-0677">Repeat</keyword>
<name>A0A3Q3GCR7_9LABR</name>
<dbReference type="InterPro" id="IPR003599">
    <property type="entry name" value="Ig_sub"/>
</dbReference>
<dbReference type="FunFam" id="2.60.40.10:FF:000191">
    <property type="entry name" value="Immunoglobulin superfamily member 3"/>
    <property type="match status" value="1"/>
</dbReference>
<keyword evidence="5 9" id="KW-1133">Transmembrane helix</keyword>
<dbReference type="InterPro" id="IPR003598">
    <property type="entry name" value="Ig_sub2"/>
</dbReference>
<evidence type="ECO:0000256" key="10">
    <source>
        <dbReference type="SAM" id="SignalP"/>
    </source>
</evidence>
<evidence type="ECO:0000256" key="7">
    <source>
        <dbReference type="ARBA" id="ARBA00023157"/>
    </source>
</evidence>
<dbReference type="SMART" id="SM00409">
    <property type="entry name" value="IG"/>
    <property type="match status" value="7"/>
</dbReference>
<evidence type="ECO:0000313" key="13">
    <source>
        <dbReference type="Proteomes" id="UP000261660"/>
    </source>
</evidence>
<feature type="domain" description="Ig-like" evidence="11">
    <location>
        <begin position="411"/>
        <end position="537"/>
    </location>
</feature>
<dbReference type="STRING" id="56723.ENSLBEP00000030991"/>
<evidence type="ECO:0000256" key="1">
    <source>
        <dbReference type="ARBA" id="ARBA00004479"/>
    </source>
</evidence>
<protein>
    <submittedName>
        <fullName evidence="12">Immunoglobulin superfamily member 3-like</fullName>
    </submittedName>
</protein>
<dbReference type="InParanoid" id="A0A3Q3GCR7"/>
<accession>A0A3Q3GCR7</accession>
<dbReference type="InterPro" id="IPR036179">
    <property type="entry name" value="Ig-like_dom_sf"/>
</dbReference>
<dbReference type="AlphaFoldDB" id="A0A3Q3GCR7"/>
<dbReference type="PANTHER" id="PTHR12207">
    <property type="entry name" value="V-SET AND TRANSMEMBRANE DOMAIN-CONTAINING PROTEIN"/>
    <property type="match status" value="1"/>
</dbReference>
<comment type="subcellular location">
    <subcellularLocation>
        <location evidence="1">Membrane</location>
        <topology evidence="1">Single-pass type I membrane protein</topology>
    </subcellularLocation>
</comment>
<feature type="domain" description="Ig-like" evidence="11">
    <location>
        <begin position="158"/>
        <end position="272"/>
    </location>
</feature>
<evidence type="ECO:0000256" key="5">
    <source>
        <dbReference type="ARBA" id="ARBA00022989"/>
    </source>
</evidence>
<evidence type="ECO:0000256" key="3">
    <source>
        <dbReference type="ARBA" id="ARBA00022729"/>
    </source>
</evidence>
<dbReference type="OrthoDB" id="9949420at2759"/>